<evidence type="ECO:0000256" key="1">
    <source>
        <dbReference type="SAM" id="Phobius"/>
    </source>
</evidence>
<dbReference type="AlphaFoldDB" id="A0AAP0SCT5"/>
<dbReference type="EMBL" id="JBBPBK010000001">
    <property type="protein sequence ID" value="KAK9292502.1"/>
    <property type="molecule type" value="Genomic_DNA"/>
</dbReference>
<protein>
    <submittedName>
        <fullName evidence="2">Uncharacterized protein</fullName>
    </submittedName>
</protein>
<keyword evidence="1" id="KW-0812">Transmembrane</keyword>
<sequence>MSRQEERMVLLVQECWCCWLLEATMGMVIVSHHQPLSSTLFKFSIRQASSPSSSPSRIRHRLSPRRWLNPSFVSSCRLNSFSSRCSITNTDVHFNHIATDEDVKEDSSVEAPDCSIPIVHLKSDILETKPLNLLTEDTYVDSLLTTLPVLSERSRMSLQQLLPIQQDCMLYMLVAWLGIWWNSFGVLLGLLLLPCFIQAFNQ</sequence>
<dbReference type="Proteomes" id="UP001415857">
    <property type="component" value="Unassembled WGS sequence"/>
</dbReference>
<organism evidence="2 3">
    <name type="scientific">Liquidambar formosana</name>
    <name type="common">Formosan gum</name>
    <dbReference type="NCBI Taxonomy" id="63359"/>
    <lineage>
        <taxon>Eukaryota</taxon>
        <taxon>Viridiplantae</taxon>
        <taxon>Streptophyta</taxon>
        <taxon>Embryophyta</taxon>
        <taxon>Tracheophyta</taxon>
        <taxon>Spermatophyta</taxon>
        <taxon>Magnoliopsida</taxon>
        <taxon>eudicotyledons</taxon>
        <taxon>Gunneridae</taxon>
        <taxon>Pentapetalae</taxon>
        <taxon>Saxifragales</taxon>
        <taxon>Altingiaceae</taxon>
        <taxon>Liquidambar</taxon>
    </lineage>
</organism>
<keyword evidence="1" id="KW-0472">Membrane</keyword>
<evidence type="ECO:0000313" key="2">
    <source>
        <dbReference type="EMBL" id="KAK9292502.1"/>
    </source>
</evidence>
<evidence type="ECO:0000313" key="3">
    <source>
        <dbReference type="Proteomes" id="UP001415857"/>
    </source>
</evidence>
<keyword evidence="1" id="KW-1133">Transmembrane helix</keyword>
<reference evidence="2 3" key="1">
    <citation type="journal article" date="2024" name="Plant J.">
        <title>Genome sequences and population genomics reveal climatic adaptation and genomic divergence between two closely related sweetgum species.</title>
        <authorList>
            <person name="Xu W.Q."/>
            <person name="Ren C.Q."/>
            <person name="Zhang X.Y."/>
            <person name="Comes H.P."/>
            <person name="Liu X.H."/>
            <person name="Li Y.G."/>
            <person name="Kettle C.J."/>
            <person name="Jalonen R."/>
            <person name="Gaisberger H."/>
            <person name="Ma Y.Z."/>
            <person name="Qiu Y.X."/>
        </authorList>
    </citation>
    <scope>NUCLEOTIDE SEQUENCE [LARGE SCALE GENOMIC DNA]</scope>
    <source>
        <strain evidence="2">Hangzhou</strain>
    </source>
</reference>
<comment type="caution">
    <text evidence="2">The sequence shown here is derived from an EMBL/GenBank/DDBJ whole genome shotgun (WGS) entry which is preliminary data.</text>
</comment>
<feature type="transmembrane region" description="Helical" evidence="1">
    <location>
        <begin position="169"/>
        <end position="193"/>
    </location>
</feature>
<gene>
    <name evidence="2" type="ORF">L1049_020475</name>
</gene>
<name>A0AAP0SCT5_LIQFO</name>
<accession>A0AAP0SCT5</accession>
<proteinExistence type="predicted"/>
<keyword evidence="3" id="KW-1185">Reference proteome</keyword>